<comment type="caution">
    <text evidence="6">The sequence shown here is derived from an EMBL/GenBank/DDBJ whole genome shotgun (WGS) entry which is preliminary data.</text>
</comment>
<dbReference type="InterPro" id="IPR059106">
    <property type="entry name" value="WHD_MalT"/>
</dbReference>
<evidence type="ECO:0000256" key="3">
    <source>
        <dbReference type="ARBA" id="ARBA00023163"/>
    </source>
</evidence>
<accession>A0A402BAZ4</accession>
<keyword evidence="3" id="KW-0804">Transcription</keyword>
<dbReference type="InterPro" id="IPR027417">
    <property type="entry name" value="P-loop_NTPase"/>
</dbReference>
<dbReference type="PANTHER" id="PTHR44688:SF16">
    <property type="entry name" value="DNA-BINDING TRANSCRIPTIONAL ACTIVATOR DEVR_DOSR"/>
    <property type="match status" value="1"/>
</dbReference>
<keyword evidence="7" id="KW-1185">Reference proteome</keyword>
<dbReference type="Proteomes" id="UP000287171">
    <property type="component" value="Unassembled WGS sequence"/>
</dbReference>
<dbReference type="InterPro" id="IPR016032">
    <property type="entry name" value="Sig_transdc_resp-reg_C-effctor"/>
</dbReference>
<keyword evidence="1" id="KW-0805">Transcription regulation</keyword>
<dbReference type="InterPro" id="IPR000792">
    <property type="entry name" value="Tscrpt_reg_LuxR_C"/>
</dbReference>
<dbReference type="GO" id="GO:0006355">
    <property type="term" value="P:regulation of DNA-templated transcription"/>
    <property type="evidence" value="ECO:0007669"/>
    <property type="project" value="InterPro"/>
</dbReference>
<reference evidence="7" key="1">
    <citation type="submission" date="2018-12" db="EMBL/GenBank/DDBJ databases">
        <title>Tengunoibacter tsumagoiensis gen. nov., sp. nov., Dictyobacter kobayashii sp. nov., D. alpinus sp. nov., and D. joshuensis sp. nov. and description of Dictyobacteraceae fam. nov. within the order Ktedonobacterales isolated from Tengu-no-mugimeshi.</title>
        <authorList>
            <person name="Wang C.M."/>
            <person name="Zheng Y."/>
            <person name="Sakai Y."/>
            <person name="Toyoda A."/>
            <person name="Minakuchi Y."/>
            <person name="Abe K."/>
            <person name="Yokota A."/>
            <person name="Yabe S."/>
        </authorList>
    </citation>
    <scope>NUCLEOTIDE SEQUENCE [LARGE SCALE GENOMIC DNA]</scope>
    <source>
        <strain evidence="7">Uno16</strain>
    </source>
</reference>
<dbReference type="AlphaFoldDB" id="A0A402BAZ4"/>
<dbReference type="Gene3D" id="3.40.50.300">
    <property type="entry name" value="P-loop containing nucleotide triphosphate hydrolases"/>
    <property type="match status" value="1"/>
</dbReference>
<evidence type="ECO:0000259" key="5">
    <source>
        <dbReference type="PROSITE" id="PS50043"/>
    </source>
</evidence>
<dbReference type="PRINTS" id="PR00038">
    <property type="entry name" value="HTHLUXR"/>
</dbReference>
<dbReference type="CDD" id="cd06170">
    <property type="entry name" value="LuxR_C_like"/>
    <property type="match status" value="1"/>
</dbReference>
<dbReference type="SUPFAM" id="SSF52540">
    <property type="entry name" value="P-loop containing nucleoside triphosphate hydrolases"/>
    <property type="match status" value="1"/>
</dbReference>
<feature type="region of interest" description="Disordered" evidence="4">
    <location>
        <begin position="499"/>
        <end position="528"/>
    </location>
</feature>
<organism evidence="6 7">
    <name type="scientific">Dictyobacter alpinus</name>
    <dbReference type="NCBI Taxonomy" id="2014873"/>
    <lineage>
        <taxon>Bacteria</taxon>
        <taxon>Bacillati</taxon>
        <taxon>Chloroflexota</taxon>
        <taxon>Ktedonobacteria</taxon>
        <taxon>Ktedonobacterales</taxon>
        <taxon>Dictyobacteraceae</taxon>
        <taxon>Dictyobacter</taxon>
    </lineage>
</organism>
<dbReference type="Pfam" id="PF00196">
    <property type="entry name" value="GerE"/>
    <property type="match status" value="1"/>
</dbReference>
<keyword evidence="2" id="KW-0238">DNA-binding</keyword>
<proteinExistence type="predicted"/>
<evidence type="ECO:0000256" key="2">
    <source>
        <dbReference type="ARBA" id="ARBA00023125"/>
    </source>
</evidence>
<dbReference type="Pfam" id="PF25873">
    <property type="entry name" value="WHD_MalT"/>
    <property type="match status" value="1"/>
</dbReference>
<dbReference type="GO" id="GO:0003677">
    <property type="term" value="F:DNA binding"/>
    <property type="evidence" value="ECO:0007669"/>
    <property type="project" value="UniProtKB-KW"/>
</dbReference>
<sequence length="592" mass="67592">MPTIRKHIPVVVDEYLYIPDQMSSATQTVFVGSPDWYAWLADGLHPSFSFKHAGGTFTARQERQRRGWYWYAYRKRAGQVLKTYLGRPKELTKDRLAHAASVLALKEVKLPADKKPTTPLHSPVLDEKFSIPRSAIESIERPQLLQRITAGVKGKLVLLSAAAGWGKTSLLSSWCSSKYAPNWPLAWVSLDIHDNEPRDFWTHLLTALNIAHAGTFDEILTRIRHMHDVQDEQFLKLLLSACQQITTDSVLILDNYDCIQSTELKKQLTFMLEHLPVRLHLIIASRTNPSFPLSRLRVEGALTELRNANLRFTPEETTRLLQKMPGLAISAESCAAIAAQTEGWIAGIQLYALHIKEQDLYDSREQTNTTRNRYIMDYICEEILFKQSDELQEFLLQTSIAHRLNASLCNSLREKEDGQSWIDQLLQLNLISEDKQEHSYQYPQLLRNALYQQLRRTRPALLTDLQQRVSSWYAQQDIHRPARPEAPLTLQLVSPALLREQQPTSEESRVSNEPQLPRQPKPQDMPENLTRRERDVLHLLVNGASNRDIAQNLILSEGTVKKHVSNICNKLGVQSRTQAVAKSLALSLVNPH</sequence>
<name>A0A402BAZ4_9CHLR</name>
<dbReference type="PROSITE" id="PS00622">
    <property type="entry name" value="HTH_LUXR_1"/>
    <property type="match status" value="1"/>
</dbReference>
<dbReference type="InterPro" id="IPR036388">
    <property type="entry name" value="WH-like_DNA-bd_sf"/>
</dbReference>
<evidence type="ECO:0000313" key="7">
    <source>
        <dbReference type="Proteomes" id="UP000287171"/>
    </source>
</evidence>
<protein>
    <recommendedName>
        <fullName evidence="5">HTH luxR-type domain-containing protein</fullName>
    </recommendedName>
</protein>
<evidence type="ECO:0000313" key="6">
    <source>
        <dbReference type="EMBL" id="GCE28462.1"/>
    </source>
</evidence>
<dbReference type="PROSITE" id="PS50043">
    <property type="entry name" value="HTH_LUXR_2"/>
    <property type="match status" value="1"/>
</dbReference>
<evidence type="ECO:0000256" key="4">
    <source>
        <dbReference type="SAM" id="MobiDB-lite"/>
    </source>
</evidence>
<dbReference type="EMBL" id="BIFT01000001">
    <property type="protein sequence ID" value="GCE28462.1"/>
    <property type="molecule type" value="Genomic_DNA"/>
</dbReference>
<evidence type="ECO:0000256" key="1">
    <source>
        <dbReference type="ARBA" id="ARBA00023015"/>
    </source>
</evidence>
<feature type="domain" description="HTH luxR-type" evidence="5">
    <location>
        <begin position="522"/>
        <end position="587"/>
    </location>
</feature>
<dbReference type="SMART" id="SM00421">
    <property type="entry name" value="HTH_LUXR"/>
    <property type="match status" value="1"/>
</dbReference>
<dbReference type="PANTHER" id="PTHR44688">
    <property type="entry name" value="DNA-BINDING TRANSCRIPTIONAL ACTIVATOR DEVR_DOSR"/>
    <property type="match status" value="1"/>
</dbReference>
<dbReference type="SUPFAM" id="SSF46894">
    <property type="entry name" value="C-terminal effector domain of the bipartite response regulators"/>
    <property type="match status" value="1"/>
</dbReference>
<gene>
    <name evidence="6" type="ORF">KDA_39460</name>
</gene>
<dbReference type="Gene3D" id="1.10.10.10">
    <property type="entry name" value="Winged helix-like DNA-binding domain superfamily/Winged helix DNA-binding domain"/>
    <property type="match status" value="1"/>
</dbReference>